<name>S7PCT0_MYOBR</name>
<reference evidence="2 3" key="1">
    <citation type="journal article" date="2013" name="Nat. Commun.">
        <title>Genome analysis reveals insights into physiology and longevity of the Brandt's bat Myotis brandtii.</title>
        <authorList>
            <person name="Seim I."/>
            <person name="Fang X."/>
            <person name="Xiong Z."/>
            <person name="Lobanov A.V."/>
            <person name="Huang Z."/>
            <person name="Ma S."/>
            <person name="Feng Y."/>
            <person name="Turanov A.A."/>
            <person name="Zhu Y."/>
            <person name="Lenz T.L."/>
            <person name="Gerashchenko M.V."/>
            <person name="Fan D."/>
            <person name="Hee Yim S."/>
            <person name="Yao X."/>
            <person name="Jordan D."/>
            <person name="Xiong Y."/>
            <person name="Ma Y."/>
            <person name="Lyapunov A.N."/>
            <person name="Chen G."/>
            <person name="Kulakova O.I."/>
            <person name="Sun Y."/>
            <person name="Lee S.G."/>
            <person name="Bronson R.T."/>
            <person name="Moskalev A.A."/>
            <person name="Sunyaev S.R."/>
            <person name="Zhang G."/>
            <person name="Krogh A."/>
            <person name="Wang J."/>
            <person name="Gladyshev V.N."/>
        </authorList>
    </citation>
    <scope>NUCLEOTIDE SEQUENCE [LARGE SCALE GENOMIC DNA]</scope>
</reference>
<dbReference type="EMBL" id="KE161857">
    <property type="protein sequence ID" value="EPQ05687.1"/>
    <property type="molecule type" value="Genomic_DNA"/>
</dbReference>
<evidence type="ECO:0000313" key="3">
    <source>
        <dbReference type="Proteomes" id="UP000052978"/>
    </source>
</evidence>
<protein>
    <submittedName>
        <fullName evidence="2">Uncharacterized protein</fullName>
    </submittedName>
</protein>
<gene>
    <name evidence="2" type="ORF">D623_10033981</name>
</gene>
<dbReference type="AlphaFoldDB" id="S7PCT0"/>
<sequence>MVKASMGPSPSISFPSDAHFQLLAVFHGPNEKHQNIPQPLAPHPDCSLRKEAPWSGPTARNPGAGHPDTERLGEQEGLTSGLR</sequence>
<dbReference type="Proteomes" id="UP000052978">
    <property type="component" value="Unassembled WGS sequence"/>
</dbReference>
<keyword evidence="3" id="KW-1185">Reference proteome</keyword>
<feature type="region of interest" description="Disordered" evidence="1">
    <location>
        <begin position="29"/>
        <end position="83"/>
    </location>
</feature>
<evidence type="ECO:0000256" key="1">
    <source>
        <dbReference type="SAM" id="MobiDB-lite"/>
    </source>
</evidence>
<proteinExistence type="predicted"/>
<accession>S7PCT0</accession>
<organism evidence="2 3">
    <name type="scientific">Myotis brandtii</name>
    <name type="common">Brandt's bat</name>
    <dbReference type="NCBI Taxonomy" id="109478"/>
    <lineage>
        <taxon>Eukaryota</taxon>
        <taxon>Metazoa</taxon>
        <taxon>Chordata</taxon>
        <taxon>Craniata</taxon>
        <taxon>Vertebrata</taxon>
        <taxon>Euteleostomi</taxon>
        <taxon>Mammalia</taxon>
        <taxon>Eutheria</taxon>
        <taxon>Laurasiatheria</taxon>
        <taxon>Chiroptera</taxon>
        <taxon>Yangochiroptera</taxon>
        <taxon>Vespertilionidae</taxon>
        <taxon>Myotis</taxon>
    </lineage>
</organism>
<evidence type="ECO:0000313" key="2">
    <source>
        <dbReference type="EMBL" id="EPQ05687.1"/>
    </source>
</evidence>